<dbReference type="OrthoDB" id="167162at2759"/>
<organism evidence="3 4">
    <name type="scientific">Phytophthora cactorum</name>
    <dbReference type="NCBI Taxonomy" id="29920"/>
    <lineage>
        <taxon>Eukaryota</taxon>
        <taxon>Sar</taxon>
        <taxon>Stramenopiles</taxon>
        <taxon>Oomycota</taxon>
        <taxon>Peronosporomycetes</taxon>
        <taxon>Peronosporales</taxon>
        <taxon>Peronosporaceae</taxon>
        <taxon>Phytophthora</taxon>
    </lineage>
</organism>
<accession>A0A329SFQ4</accession>
<dbReference type="EMBL" id="MJFZ01000170">
    <property type="protein sequence ID" value="RAW35401.1"/>
    <property type="molecule type" value="Genomic_DNA"/>
</dbReference>
<evidence type="ECO:0000259" key="1">
    <source>
        <dbReference type="Pfam" id="PF00078"/>
    </source>
</evidence>
<dbReference type="PANTHER" id="PTHR31635">
    <property type="entry name" value="REVERSE TRANSCRIPTASE DOMAIN-CONTAINING PROTEIN-RELATED"/>
    <property type="match status" value="1"/>
</dbReference>
<dbReference type="VEuPathDB" id="FungiDB:PC110_g8319"/>
<dbReference type="Pfam" id="PF00078">
    <property type="entry name" value="RVT_1"/>
    <property type="match status" value="1"/>
</dbReference>
<proteinExistence type="predicted"/>
<protein>
    <recommendedName>
        <fullName evidence="1">Reverse transcriptase domain-containing protein</fullName>
    </recommendedName>
</protein>
<keyword evidence="4" id="KW-1185">Reference proteome</keyword>
<comment type="caution">
    <text evidence="3">The sequence shown here is derived from an EMBL/GenBank/DDBJ whole genome shotgun (WGS) entry which is preliminary data.</text>
</comment>
<feature type="domain" description="Reverse transcriptase" evidence="1">
    <location>
        <begin position="108"/>
        <end position="299"/>
    </location>
</feature>
<dbReference type="Proteomes" id="UP000736787">
    <property type="component" value="Unassembled WGS sequence"/>
</dbReference>
<evidence type="ECO:0000313" key="3">
    <source>
        <dbReference type="EMBL" id="RAW35401.1"/>
    </source>
</evidence>
<dbReference type="STRING" id="29920.A0A329SFQ4"/>
<name>A0A329SFQ4_9STRA</name>
<dbReference type="Proteomes" id="UP000251314">
    <property type="component" value="Unassembled WGS sequence"/>
</dbReference>
<dbReference type="InterPro" id="IPR000477">
    <property type="entry name" value="RT_dom"/>
</dbReference>
<evidence type="ECO:0000313" key="2">
    <source>
        <dbReference type="EMBL" id="KAG2914481.1"/>
    </source>
</evidence>
<dbReference type="PANTHER" id="PTHR31635:SF196">
    <property type="entry name" value="REVERSE TRANSCRIPTASE DOMAIN-CONTAINING PROTEIN-RELATED"/>
    <property type="match status" value="1"/>
</dbReference>
<reference evidence="2" key="2">
    <citation type="submission" date="2018-10" db="EMBL/GenBank/DDBJ databases">
        <title>Effector identification in a new, highly contiguous assembly of the strawberry crown rot pathogen Phytophthora cactorum.</title>
        <authorList>
            <person name="Armitage A.D."/>
            <person name="Nellist C.F."/>
            <person name="Bates H."/>
            <person name="Vickerstaff R.J."/>
            <person name="Harrison R.J."/>
        </authorList>
    </citation>
    <scope>NUCLEOTIDE SEQUENCE</scope>
    <source>
        <strain evidence="2">4040</strain>
    </source>
</reference>
<sequence length="305" mass="34307">MFCKEAPSEDAIRNLLSTLDPPHYRAKLADLDDPITEDEVASTIQACKPSKACGPDGLGNDFYRDHSTLLVPILTNIFNMWHEQGVFSASFLEADIFCLEKTGDLSNTLNYRSLALLNSDYKTFTIVLATRTGPKLSDMIHQNQAGFVPARQLHDTIDLFSAARTTVDTDQDQRDALTLLLDVEKAYDSLARLFLFSVLPWLGYPDRYLAVLKFLHTGTTIRFLVNELRSRLVQVTSGIRHGCPVAPLLFILAIEPLYRLIEALTGIAGVQLHTTYREVMLKVAGFADDTAAYWARHEKFRYCWG</sequence>
<dbReference type="EMBL" id="RCMK01000729">
    <property type="protein sequence ID" value="KAG2914481.1"/>
    <property type="molecule type" value="Genomic_DNA"/>
</dbReference>
<dbReference type="AlphaFoldDB" id="A0A329SFQ4"/>
<evidence type="ECO:0000313" key="4">
    <source>
        <dbReference type="Proteomes" id="UP000251314"/>
    </source>
</evidence>
<reference evidence="3 4" key="1">
    <citation type="submission" date="2018-01" db="EMBL/GenBank/DDBJ databases">
        <title>Draft genome of the strawberry crown rot pathogen Phytophthora cactorum.</title>
        <authorList>
            <person name="Armitage A.D."/>
            <person name="Lysoe E."/>
            <person name="Nellist C.F."/>
            <person name="Harrison R.J."/>
            <person name="Brurberg M.B."/>
        </authorList>
    </citation>
    <scope>NUCLEOTIDE SEQUENCE [LARGE SCALE GENOMIC DNA]</scope>
    <source>
        <strain evidence="3 4">10300</strain>
    </source>
</reference>
<gene>
    <name evidence="3" type="ORF">PC110_g8319</name>
    <name evidence="2" type="ORF">PC117_g18301</name>
</gene>